<feature type="transmembrane region" description="Helical" evidence="1">
    <location>
        <begin position="273"/>
        <end position="289"/>
    </location>
</feature>
<dbReference type="Pfam" id="PF00892">
    <property type="entry name" value="EamA"/>
    <property type="match status" value="2"/>
</dbReference>
<dbReference type="Proteomes" id="UP000477488">
    <property type="component" value="Unassembled WGS sequence"/>
</dbReference>
<sequence length="311" mass="34758">MADHKQLIGHLAALMTIIVWGITFISTKVLLRDFTPLEILFIRFTLGWLALWLVCPRRLVLTDRRQEWLFAFAGLTGVTLYFLLENIALTYSFASNVGVIVAVAPFFTALLAFRFLDGERPRANFFLGFVVAITGIGLISFNGSTVLQLNPLGDLLAVLAALVWAVYSILTRKIGAHGYGSLQATRRIFFYGLLFMLPCLPVLGFSWDTARVLKPVNLFNLLFLGLWASALCFVTWTFSIRRLGAIKTVVYIYLVPVVTVLTSVLVLHERITWMSAMGTALTLLGLAISEMRRFRLWKSAGHMVRSGETGD</sequence>
<evidence type="ECO:0000313" key="3">
    <source>
        <dbReference type="EMBL" id="MSS27631.1"/>
    </source>
</evidence>
<reference evidence="3 4" key="1">
    <citation type="submission" date="2019-09" db="EMBL/GenBank/DDBJ databases">
        <title>In-depth cultivation of the pig gut microbiome towards novel bacterial diversity and tailored functional studies.</title>
        <authorList>
            <person name="Wylensek D."/>
            <person name="Hitch T.C.A."/>
            <person name="Clavel T."/>
        </authorList>
    </citation>
    <scope>NUCLEOTIDE SEQUENCE [LARGE SCALE GENOMIC DNA]</scope>
    <source>
        <strain evidence="3 4">PG-178-WT-4</strain>
    </source>
</reference>
<dbReference type="PANTHER" id="PTHR12715">
    <property type="entry name" value="TRANSPORTER, DRUG/METABOLITE EXPORTER FAMILY"/>
    <property type="match status" value="1"/>
</dbReference>
<evidence type="ECO:0000256" key="1">
    <source>
        <dbReference type="SAM" id="Phobius"/>
    </source>
</evidence>
<comment type="caution">
    <text evidence="3">The sequence shown here is derived from an EMBL/GenBank/DDBJ whole genome shotgun (WGS) entry which is preliminary data.</text>
</comment>
<keyword evidence="1" id="KW-0472">Membrane</keyword>
<keyword evidence="1" id="KW-0812">Transmembrane</keyword>
<protein>
    <submittedName>
        <fullName evidence="3">DMT family transporter</fullName>
    </submittedName>
</protein>
<gene>
    <name evidence="3" type="ORF">FYJ44_06110</name>
</gene>
<evidence type="ECO:0000313" key="4">
    <source>
        <dbReference type="Proteomes" id="UP000477488"/>
    </source>
</evidence>
<feature type="transmembrane region" description="Helical" evidence="1">
    <location>
        <begin position="188"/>
        <end position="207"/>
    </location>
</feature>
<feature type="domain" description="EamA" evidence="2">
    <location>
        <begin position="152"/>
        <end position="288"/>
    </location>
</feature>
<keyword evidence="1" id="KW-1133">Transmembrane helix</keyword>
<dbReference type="PANTHER" id="PTHR12715:SF4">
    <property type="entry name" value="EAMA DOMAIN-CONTAINING PROTEIN"/>
    <property type="match status" value="1"/>
</dbReference>
<accession>A0A6L5XL56</accession>
<feature type="transmembrane region" description="Helical" evidence="1">
    <location>
        <begin position="250"/>
        <end position="267"/>
    </location>
</feature>
<name>A0A6L5XL56_9BACT</name>
<dbReference type="InterPro" id="IPR000620">
    <property type="entry name" value="EamA_dom"/>
</dbReference>
<dbReference type="SUPFAM" id="SSF103481">
    <property type="entry name" value="Multidrug resistance efflux transporter EmrE"/>
    <property type="match status" value="2"/>
</dbReference>
<dbReference type="EMBL" id="VUMH01000004">
    <property type="protein sequence ID" value="MSS27631.1"/>
    <property type="molecule type" value="Genomic_DNA"/>
</dbReference>
<dbReference type="InterPro" id="IPR037185">
    <property type="entry name" value="EmrE-like"/>
</dbReference>
<feature type="transmembrane region" description="Helical" evidence="1">
    <location>
        <begin position="37"/>
        <end position="55"/>
    </location>
</feature>
<feature type="transmembrane region" description="Helical" evidence="1">
    <location>
        <begin position="67"/>
        <end position="84"/>
    </location>
</feature>
<feature type="transmembrane region" description="Helical" evidence="1">
    <location>
        <begin position="149"/>
        <end position="167"/>
    </location>
</feature>
<dbReference type="InterPro" id="IPR052756">
    <property type="entry name" value="Alkyne_AA_exporter"/>
</dbReference>
<organism evidence="3 4">
    <name type="scientific">Desulfovibrio porci</name>
    <dbReference type="NCBI Taxonomy" id="2605782"/>
    <lineage>
        <taxon>Bacteria</taxon>
        <taxon>Pseudomonadati</taxon>
        <taxon>Thermodesulfobacteriota</taxon>
        <taxon>Desulfovibrionia</taxon>
        <taxon>Desulfovibrionales</taxon>
        <taxon>Desulfovibrionaceae</taxon>
        <taxon>Desulfovibrio</taxon>
    </lineage>
</organism>
<dbReference type="RefSeq" id="WP_154510135.1">
    <property type="nucleotide sequence ID" value="NZ_VUMH01000004.1"/>
</dbReference>
<dbReference type="GO" id="GO:0016020">
    <property type="term" value="C:membrane"/>
    <property type="evidence" value="ECO:0007669"/>
    <property type="project" value="InterPro"/>
</dbReference>
<evidence type="ECO:0000259" key="2">
    <source>
        <dbReference type="Pfam" id="PF00892"/>
    </source>
</evidence>
<feature type="transmembrane region" description="Helical" evidence="1">
    <location>
        <begin position="125"/>
        <end position="143"/>
    </location>
</feature>
<feature type="transmembrane region" description="Helical" evidence="1">
    <location>
        <begin position="219"/>
        <end position="238"/>
    </location>
</feature>
<feature type="transmembrane region" description="Helical" evidence="1">
    <location>
        <begin position="90"/>
        <end position="113"/>
    </location>
</feature>
<feature type="transmembrane region" description="Helical" evidence="1">
    <location>
        <begin position="7"/>
        <end position="25"/>
    </location>
</feature>
<dbReference type="AlphaFoldDB" id="A0A6L5XL56"/>
<feature type="domain" description="EamA" evidence="2">
    <location>
        <begin position="8"/>
        <end position="140"/>
    </location>
</feature>
<proteinExistence type="predicted"/>
<keyword evidence="4" id="KW-1185">Reference proteome</keyword>